<evidence type="ECO:0000313" key="5">
    <source>
        <dbReference type="EMBL" id="KAL2317867.1"/>
    </source>
</evidence>
<evidence type="ECO:0000256" key="3">
    <source>
        <dbReference type="PROSITE-ProRule" id="PRU00176"/>
    </source>
</evidence>
<comment type="caution">
    <text evidence="5">The sequence shown here is derived from an EMBL/GenBank/DDBJ whole genome shotgun (WGS) entry which is preliminary data.</text>
</comment>
<dbReference type="PANTHER" id="PTHR48032:SF12">
    <property type="entry name" value="RRM DOMAIN-CONTAINING PROTEIN"/>
    <property type="match status" value="1"/>
</dbReference>
<sequence>MSCVIKTLEGSHVEPEMSCIAKSSEDTSEVSLISCTDNALEDTHVVFDEINEVGKMCKRERQVESRFQNKRKIINSEMIRRKKIFVGGLPSGISEDEFKEYFERFGTITDVVVMRHSVTNRPRGFGFITFHSEKSVEDVMVNSFYDLNGKQVEVKRVTPKVENPHNGAFDQLRYNNGSGTSLESFPYYGSNMIPNLAYDSLPWYNNNGLYVHGPNPFDWYPTLGASLPWCMFMSTTIQPYPESLGYYLSSYPCVGGNVVGQQYANEILYHNKI</sequence>
<dbReference type="PANTHER" id="PTHR48032">
    <property type="entry name" value="RNA-BINDING PROTEIN MUSASHI HOMOLOG RBP6"/>
    <property type="match status" value="1"/>
</dbReference>
<keyword evidence="1" id="KW-0677">Repeat</keyword>
<evidence type="ECO:0000313" key="6">
    <source>
        <dbReference type="Proteomes" id="UP001603857"/>
    </source>
</evidence>
<dbReference type="InterPro" id="IPR000504">
    <property type="entry name" value="RRM_dom"/>
</dbReference>
<protein>
    <recommendedName>
        <fullName evidence="4">RRM domain-containing protein</fullName>
    </recommendedName>
</protein>
<dbReference type="InterPro" id="IPR012677">
    <property type="entry name" value="Nucleotide-bd_a/b_plait_sf"/>
</dbReference>
<dbReference type="GO" id="GO:0003723">
    <property type="term" value="F:RNA binding"/>
    <property type="evidence" value="ECO:0007669"/>
    <property type="project" value="UniProtKB-UniRule"/>
</dbReference>
<evidence type="ECO:0000256" key="2">
    <source>
        <dbReference type="ARBA" id="ARBA00022884"/>
    </source>
</evidence>
<accession>A0ABD1L2X8</accession>
<evidence type="ECO:0000256" key="1">
    <source>
        <dbReference type="ARBA" id="ARBA00022737"/>
    </source>
</evidence>
<keyword evidence="2 3" id="KW-0694">RNA-binding</keyword>
<name>A0ABD1L2X8_9FABA</name>
<dbReference type="EMBL" id="JBGMDY010000011">
    <property type="protein sequence ID" value="KAL2317867.1"/>
    <property type="molecule type" value="Genomic_DNA"/>
</dbReference>
<reference evidence="5 6" key="1">
    <citation type="submission" date="2024-08" db="EMBL/GenBank/DDBJ databases">
        <title>Insights into the chromosomal genome structure of Flemingia macrophylla.</title>
        <authorList>
            <person name="Ding Y."/>
            <person name="Zhao Y."/>
            <person name="Bi W."/>
            <person name="Wu M."/>
            <person name="Zhao G."/>
            <person name="Gong Y."/>
            <person name="Li W."/>
            <person name="Zhang P."/>
        </authorList>
    </citation>
    <scope>NUCLEOTIDE SEQUENCE [LARGE SCALE GENOMIC DNA]</scope>
    <source>
        <strain evidence="5">DYQJB</strain>
        <tissue evidence="5">Leaf</tissue>
    </source>
</reference>
<dbReference type="AlphaFoldDB" id="A0ABD1L2X8"/>
<dbReference type="SMART" id="SM00360">
    <property type="entry name" value="RRM"/>
    <property type="match status" value="1"/>
</dbReference>
<dbReference type="PROSITE" id="PS50102">
    <property type="entry name" value="RRM"/>
    <property type="match status" value="1"/>
</dbReference>
<keyword evidence="6" id="KW-1185">Reference proteome</keyword>
<feature type="domain" description="RRM" evidence="4">
    <location>
        <begin position="82"/>
        <end position="159"/>
    </location>
</feature>
<dbReference type="Proteomes" id="UP001603857">
    <property type="component" value="Unassembled WGS sequence"/>
</dbReference>
<proteinExistence type="predicted"/>
<organism evidence="5 6">
    <name type="scientific">Flemingia macrophylla</name>
    <dbReference type="NCBI Taxonomy" id="520843"/>
    <lineage>
        <taxon>Eukaryota</taxon>
        <taxon>Viridiplantae</taxon>
        <taxon>Streptophyta</taxon>
        <taxon>Embryophyta</taxon>
        <taxon>Tracheophyta</taxon>
        <taxon>Spermatophyta</taxon>
        <taxon>Magnoliopsida</taxon>
        <taxon>eudicotyledons</taxon>
        <taxon>Gunneridae</taxon>
        <taxon>Pentapetalae</taxon>
        <taxon>rosids</taxon>
        <taxon>fabids</taxon>
        <taxon>Fabales</taxon>
        <taxon>Fabaceae</taxon>
        <taxon>Papilionoideae</taxon>
        <taxon>50 kb inversion clade</taxon>
        <taxon>NPAAA clade</taxon>
        <taxon>indigoferoid/millettioid clade</taxon>
        <taxon>Phaseoleae</taxon>
        <taxon>Flemingia</taxon>
    </lineage>
</organism>
<dbReference type="Pfam" id="PF00076">
    <property type="entry name" value="RRM_1"/>
    <property type="match status" value="1"/>
</dbReference>
<gene>
    <name evidence="5" type="ORF">Fmac_031743</name>
</gene>
<evidence type="ECO:0000259" key="4">
    <source>
        <dbReference type="PROSITE" id="PS50102"/>
    </source>
</evidence>
<dbReference type="SUPFAM" id="SSF54928">
    <property type="entry name" value="RNA-binding domain, RBD"/>
    <property type="match status" value="1"/>
</dbReference>
<dbReference type="InterPro" id="IPR035979">
    <property type="entry name" value="RBD_domain_sf"/>
</dbReference>
<dbReference type="Gene3D" id="3.30.70.330">
    <property type="match status" value="1"/>
</dbReference>